<dbReference type="Gene3D" id="3.40.1350.10">
    <property type="match status" value="1"/>
</dbReference>
<reference evidence="1" key="1">
    <citation type="journal article" date="2015" name="Nature">
        <title>Complex archaea that bridge the gap between prokaryotes and eukaryotes.</title>
        <authorList>
            <person name="Spang A."/>
            <person name="Saw J.H."/>
            <person name="Jorgensen S.L."/>
            <person name="Zaremba-Niedzwiedzka K."/>
            <person name="Martijn J."/>
            <person name="Lind A.E."/>
            <person name="van Eijk R."/>
            <person name="Schleper C."/>
            <person name="Guy L."/>
            <person name="Ettema T.J."/>
        </authorList>
    </citation>
    <scope>NUCLEOTIDE SEQUENCE</scope>
</reference>
<evidence type="ECO:0000313" key="1">
    <source>
        <dbReference type="EMBL" id="KKK94269.1"/>
    </source>
</evidence>
<dbReference type="AlphaFoldDB" id="A0A0F9BV16"/>
<dbReference type="EMBL" id="LAZR01047418">
    <property type="protein sequence ID" value="KKK94269.1"/>
    <property type="molecule type" value="Genomic_DNA"/>
</dbReference>
<organism evidence="1">
    <name type="scientific">marine sediment metagenome</name>
    <dbReference type="NCBI Taxonomy" id="412755"/>
    <lineage>
        <taxon>unclassified sequences</taxon>
        <taxon>metagenomes</taxon>
        <taxon>ecological metagenomes</taxon>
    </lineage>
</organism>
<sequence>MSLSQELQIGKAGEHLVCCDLITQGISAFLADQGLPYDVVIDDGVVGLRRVSVKTCTKKGSYGKAKEVYRFSLRSAKGASRTIRADSVDYVAFVFLDRRSVEYLPVSEITSPDGFLKQCIDFKEGGGRKYVIGKFSTI</sequence>
<accession>A0A0F9BV16</accession>
<comment type="caution">
    <text evidence="1">The sequence shown here is derived from an EMBL/GenBank/DDBJ whole genome shotgun (WGS) entry which is preliminary data.</text>
</comment>
<protein>
    <recommendedName>
        <fullName evidence="2">PD(D/E)XK endonuclease domain-containing protein</fullName>
    </recommendedName>
</protein>
<dbReference type="GO" id="GO:0003676">
    <property type="term" value="F:nucleic acid binding"/>
    <property type="evidence" value="ECO:0007669"/>
    <property type="project" value="InterPro"/>
</dbReference>
<gene>
    <name evidence="1" type="ORF">LCGC14_2684540</name>
</gene>
<name>A0A0F9BV16_9ZZZZ</name>
<dbReference type="InterPro" id="IPR011856">
    <property type="entry name" value="tRNA_endonuc-like_dom_sf"/>
</dbReference>
<proteinExistence type="predicted"/>
<evidence type="ECO:0008006" key="2">
    <source>
        <dbReference type="Google" id="ProtNLM"/>
    </source>
</evidence>